<dbReference type="NCBIfam" id="NF009682">
    <property type="entry name" value="PRK13203.1"/>
    <property type="match status" value="1"/>
</dbReference>
<accession>A0ABX0XZU2</accession>
<protein>
    <recommendedName>
        <fullName evidence="3">Urease subunit beta</fullName>
        <ecNumber evidence="3">3.5.1.5</ecNumber>
    </recommendedName>
    <alternativeName>
        <fullName evidence="3">Urea amidohydrolase subunit beta</fullName>
    </alternativeName>
</protein>
<evidence type="ECO:0000313" key="6">
    <source>
        <dbReference type="Proteomes" id="UP000722989"/>
    </source>
</evidence>
<comment type="catalytic activity">
    <reaction evidence="2 3">
        <text>urea + 2 H2O + H(+) = hydrogencarbonate + 2 NH4(+)</text>
        <dbReference type="Rhea" id="RHEA:20557"/>
        <dbReference type="ChEBI" id="CHEBI:15377"/>
        <dbReference type="ChEBI" id="CHEBI:15378"/>
        <dbReference type="ChEBI" id="CHEBI:16199"/>
        <dbReference type="ChEBI" id="CHEBI:17544"/>
        <dbReference type="ChEBI" id="CHEBI:28938"/>
        <dbReference type="EC" id="3.5.1.5"/>
    </reaction>
</comment>
<dbReference type="PANTHER" id="PTHR33569">
    <property type="entry name" value="UREASE"/>
    <property type="match status" value="1"/>
</dbReference>
<keyword evidence="3" id="KW-0963">Cytoplasm</keyword>
<evidence type="ECO:0000313" key="5">
    <source>
        <dbReference type="EMBL" id="NJC71336.1"/>
    </source>
</evidence>
<feature type="region of interest" description="Disordered" evidence="4">
    <location>
        <begin position="118"/>
        <end position="140"/>
    </location>
</feature>
<dbReference type="HAMAP" id="MF_01954">
    <property type="entry name" value="Urease_beta"/>
    <property type="match status" value="1"/>
</dbReference>
<evidence type="ECO:0000256" key="2">
    <source>
        <dbReference type="ARBA" id="ARBA00047778"/>
    </source>
</evidence>
<comment type="pathway">
    <text evidence="3">Nitrogen metabolism; urea degradation; CO(2) and NH(3) from urea (urease route): step 1/1.</text>
</comment>
<evidence type="ECO:0000256" key="4">
    <source>
        <dbReference type="SAM" id="MobiDB-lite"/>
    </source>
</evidence>
<feature type="compositionally biased region" description="Gly residues" evidence="4">
    <location>
        <begin position="131"/>
        <end position="140"/>
    </location>
</feature>
<dbReference type="InterPro" id="IPR036461">
    <property type="entry name" value="Urease_betasu_sf"/>
</dbReference>
<dbReference type="SUPFAM" id="SSF51278">
    <property type="entry name" value="Urease, beta-subunit"/>
    <property type="match status" value="1"/>
</dbReference>
<comment type="caution">
    <text evidence="5">The sequence shown here is derived from an EMBL/GenBank/DDBJ whole genome shotgun (WGS) entry which is preliminary data.</text>
</comment>
<keyword evidence="6" id="KW-1185">Reference proteome</keyword>
<comment type="similarity">
    <text evidence="3">Belongs to the urease beta subunit family.</text>
</comment>
<dbReference type="InterPro" id="IPR002019">
    <property type="entry name" value="Urease_beta-like"/>
</dbReference>
<dbReference type="CDD" id="cd00407">
    <property type="entry name" value="Urease_beta"/>
    <property type="match status" value="1"/>
</dbReference>
<dbReference type="InterPro" id="IPR050069">
    <property type="entry name" value="Urease_subunit"/>
</dbReference>
<keyword evidence="1 3" id="KW-0378">Hydrolase</keyword>
<dbReference type="Proteomes" id="UP000722989">
    <property type="component" value="Unassembled WGS sequence"/>
</dbReference>
<evidence type="ECO:0000256" key="1">
    <source>
        <dbReference type="ARBA" id="ARBA00022801"/>
    </source>
</evidence>
<dbReference type="Pfam" id="PF00699">
    <property type="entry name" value="Urease_beta"/>
    <property type="match status" value="1"/>
</dbReference>
<organism evidence="5 6">
    <name type="scientific">Planosporangium thailandense</name>
    <dbReference type="NCBI Taxonomy" id="765197"/>
    <lineage>
        <taxon>Bacteria</taxon>
        <taxon>Bacillati</taxon>
        <taxon>Actinomycetota</taxon>
        <taxon>Actinomycetes</taxon>
        <taxon>Micromonosporales</taxon>
        <taxon>Micromonosporaceae</taxon>
        <taxon>Planosporangium</taxon>
    </lineage>
</organism>
<name>A0ABX0XZU2_9ACTN</name>
<dbReference type="EC" id="3.5.1.5" evidence="3"/>
<sequence>MVPGEWLLSEEPVEINAGRRTVTLRVRNTGDRPIQVGSHYHFFEANRALDFDRTRAFGMRLNVPAGNAIRFEPGDEKDVDLVEVGGMKRIFGFDNIVDGSFAAERTVRQAMRRAVERGYRGAREWQAPRGDPGGRQGDSR</sequence>
<evidence type="ECO:0000256" key="3">
    <source>
        <dbReference type="HAMAP-Rule" id="MF_01954"/>
    </source>
</evidence>
<reference evidence="5 6" key="1">
    <citation type="submission" date="2020-03" db="EMBL/GenBank/DDBJ databases">
        <title>WGS of the type strain of Planosporangium spp.</title>
        <authorList>
            <person name="Thawai C."/>
        </authorList>
    </citation>
    <scope>NUCLEOTIDE SEQUENCE [LARGE SCALE GENOMIC DNA]</scope>
    <source>
        <strain evidence="5 6">TBRC 5610</strain>
    </source>
</reference>
<dbReference type="NCBIfam" id="TIGR00192">
    <property type="entry name" value="urease_beta"/>
    <property type="match status" value="1"/>
</dbReference>
<dbReference type="Gene3D" id="2.10.150.10">
    <property type="entry name" value="Urease, beta subunit"/>
    <property type="match status" value="1"/>
</dbReference>
<comment type="subunit">
    <text evidence="3">Heterotrimer of UreA (gamma), UreB (beta) and UreC (alpha) subunits. Three heterotrimers associate to form the active enzyme.</text>
</comment>
<comment type="subcellular location">
    <subcellularLocation>
        <location evidence="3">Cytoplasm</location>
    </subcellularLocation>
</comment>
<dbReference type="PANTHER" id="PTHR33569:SF1">
    <property type="entry name" value="UREASE"/>
    <property type="match status" value="1"/>
</dbReference>
<gene>
    <name evidence="3 5" type="primary">ureB</name>
    <name evidence="5" type="ORF">HC031_16670</name>
</gene>
<dbReference type="EMBL" id="JAATVY010000011">
    <property type="protein sequence ID" value="NJC71336.1"/>
    <property type="molecule type" value="Genomic_DNA"/>
</dbReference>
<proteinExistence type="inferred from homology"/>
<dbReference type="GO" id="GO:0009039">
    <property type="term" value="F:urease activity"/>
    <property type="evidence" value="ECO:0007669"/>
    <property type="project" value="UniProtKB-EC"/>
</dbReference>